<evidence type="ECO:0000313" key="3">
    <source>
        <dbReference type="Proteomes" id="UP001589693"/>
    </source>
</evidence>
<dbReference type="InterPro" id="IPR000182">
    <property type="entry name" value="GNAT_dom"/>
</dbReference>
<dbReference type="CDD" id="cd04301">
    <property type="entry name" value="NAT_SF"/>
    <property type="match status" value="1"/>
</dbReference>
<comment type="caution">
    <text evidence="2">The sequence shown here is derived from an EMBL/GenBank/DDBJ whole genome shotgun (WGS) entry which is preliminary data.</text>
</comment>
<evidence type="ECO:0000313" key="2">
    <source>
        <dbReference type="EMBL" id="MFB9902982.1"/>
    </source>
</evidence>
<dbReference type="PROSITE" id="PS51186">
    <property type="entry name" value="GNAT"/>
    <property type="match status" value="1"/>
</dbReference>
<dbReference type="SUPFAM" id="SSF55729">
    <property type="entry name" value="Acyl-CoA N-acyltransferases (Nat)"/>
    <property type="match status" value="1"/>
</dbReference>
<dbReference type="PANTHER" id="PTHR42791">
    <property type="entry name" value="GNAT FAMILY ACETYLTRANSFERASE"/>
    <property type="match status" value="1"/>
</dbReference>
<dbReference type="Gene3D" id="3.40.630.30">
    <property type="match status" value="1"/>
</dbReference>
<keyword evidence="2" id="KW-0012">Acyltransferase</keyword>
<dbReference type="Pfam" id="PF13673">
    <property type="entry name" value="Acetyltransf_10"/>
    <property type="match status" value="1"/>
</dbReference>
<keyword evidence="3" id="KW-1185">Reference proteome</keyword>
<dbReference type="PANTHER" id="PTHR42791:SF1">
    <property type="entry name" value="N-ACETYLTRANSFERASE DOMAIN-CONTAINING PROTEIN"/>
    <property type="match status" value="1"/>
</dbReference>
<feature type="domain" description="N-acetyltransferase" evidence="1">
    <location>
        <begin position="41"/>
        <end position="184"/>
    </location>
</feature>
<keyword evidence="2" id="KW-0808">Transferase</keyword>
<dbReference type="InterPro" id="IPR016181">
    <property type="entry name" value="Acyl_CoA_acyltransferase"/>
</dbReference>
<organism evidence="2 3">
    <name type="scientific">Allokutzneria oryzae</name>
    <dbReference type="NCBI Taxonomy" id="1378989"/>
    <lineage>
        <taxon>Bacteria</taxon>
        <taxon>Bacillati</taxon>
        <taxon>Actinomycetota</taxon>
        <taxon>Actinomycetes</taxon>
        <taxon>Pseudonocardiales</taxon>
        <taxon>Pseudonocardiaceae</taxon>
        <taxon>Allokutzneria</taxon>
    </lineage>
</organism>
<evidence type="ECO:0000259" key="1">
    <source>
        <dbReference type="PROSITE" id="PS51186"/>
    </source>
</evidence>
<dbReference type="EMBL" id="JBHLZU010000002">
    <property type="protein sequence ID" value="MFB9902982.1"/>
    <property type="molecule type" value="Genomic_DNA"/>
</dbReference>
<dbReference type="Proteomes" id="UP001589693">
    <property type="component" value="Unassembled WGS sequence"/>
</dbReference>
<dbReference type="InterPro" id="IPR052523">
    <property type="entry name" value="Trichothecene_AcTrans"/>
</dbReference>
<sequence length="184" mass="19768">MTSIQRTQNATGILCDAFVEDPVVRWLFPGPEQARRSSAAFVFAPLAEESAAAGELAVLDEGAAAVWLPVEAGGVSTPGPEVELPERLRVLVEALTRSHPTGEDHLYLAFLGVAQGKQGQGLGSRLLAERLGRADAEGVPVYLEASSARNVPLYERHGFRLTGEVITLPDGPSIRPMWRNSKEN</sequence>
<name>A0ABV5ZQ01_9PSEU</name>
<protein>
    <submittedName>
        <fullName evidence="2">GNAT family N-acetyltransferase</fullName>
        <ecNumber evidence="2">2.3.1.-</ecNumber>
    </submittedName>
</protein>
<dbReference type="GO" id="GO:0016746">
    <property type="term" value="F:acyltransferase activity"/>
    <property type="evidence" value="ECO:0007669"/>
    <property type="project" value="UniProtKB-KW"/>
</dbReference>
<dbReference type="EC" id="2.3.1.-" evidence="2"/>
<proteinExistence type="predicted"/>
<reference evidence="2 3" key="1">
    <citation type="submission" date="2024-09" db="EMBL/GenBank/DDBJ databases">
        <authorList>
            <person name="Sun Q."/>
            <person name="Mori K."/>
        </authorList>
    </citation>
    <scope>NUCLEOTIDE SEQUENCE [LARGE SCALE GENOMIC DNA]</scope>
    <source>
        <strain evidence="2 3">TBRC 7907</strain>
    </source>
</reference>
<dbReference type="RefSeq" id="WP_377850081.1">
    <property type="nucleotide sequence ID" value="NZ_JBHLZU010000002.1"/>
</dbReference>
<accession>A0ABV5ZQ01</accession>
<gene>
    <name evidence="2" type="ORF">ACFFQA_03445</name>
</gene>